<comment type="caution">
    <text evidence="2">The sequence shown here is derived from an EMBL/GenBank/DDBJ whole genome shotgun (WGS) entry which is preliminary data.</text>
</comment>
<keyword evidence="3" id="KW-1185">Reference proteome</keyword>
<evidence type="ECO:0008006" key="4">
    <source>
        <dbReference type="Google" id="ProtNLM"/>
    </source>
</evidence>
<dbReference type="EMBL" id="CAUJNA010003370">
    <property type="protein sequence ID" value="CAJ1400382.1"/>
    <property type="molecule type" value="Genomic_DNA"/>
</dbReference>
<dbReference type="AlphaFoldDB" id="A0AA36J6A8"/>
<reference evidence="2" key="1">
    <citation type="submission" date="2023-08" db="EMBL/GenBank/DDBJ databases">
        <authorList>
            <person name="Chen Y."/>
            <person name="Shah S."/>
            <person name="Dougan E. K."/>
            <person name="Thang M."/>
            <person name="Chan C."/>
        </authorList>
    </citation>
    <scope>NUCLEOTIDE SEQUENCE</scope>
</reference>
<keyword evidence="1" id="KW-0472">Membrane</keyword>
<evidence type="ECO:0000313" key="2">
    <source>
        <dbReference type="EMBL" id="CAJ1400382.1"/>
    </source>
</evidence>
<evidence type="ECO:0000256" key="1">
    <source>
        <dbReference type="SAM" id="Phobius"/>
    </source>
</evidence>
<keyword evidence="1" id="KW-0812">Transmembrane</keyword>
<dbReference type="Gene3D" id="1.20.144.10">
    <property type="entry name" value="Phosphatidic acid phosphatase type 2/haloperoxidase"/>
    <property type="match status" value="1"/>
</dbReference>
<gene>
    <name evidence="2" type="ORF">EVOR1521_LOCUS23726</name>
</gene>
<evidence type="ECO:0000313" key="3">
    <source>
        <dbReference type="Proteomes" id="UP001178507"/>
    </source>
</evidence>
<name>A0AA36J6A8_9DINO</name>
<keyword evidence="1" id="KW-1133">Transmembrane helix</keyword>
<feature type="transmembrane region" description="Helical" evidence="1">
    <location>
        <begin position="43"/>
        <end position="62"/>
    </location>
</feature>
<feature type="transmembrane region" description="Helical" evidence="1">
    <location>
        <begin position="83"/>
        <end position="104"/>
    </location>
</feature>
<dbReference type="Proteomes" id="UP001178507">
    <property type="component" value="Unassembled WGS sequence"/>
</dbReference>
<organism evidence="2 3">
    <name type="scientific">Effrenium voratum</name>
    <dbReference type="NCBI Taxonomy" id="2562239"/>
    <lineage>
        <taxon>Eukaryota</taxon>
        <taxon>Sar</taxon>
        <taxon>Alveolata</taxon>
        <taxon>Dinophyceae</taxon>
        <taxon>Suessiales</taxon>
        <taxon>Symbiodiniaceae</taxon>
        <taxon>Effrenium</taxon>
    </lineage>
</organism>
<proteinExistence type="predicted"/>
<protein>
    <recommendedName>
        <fullName evidence="4">Phosphatidic acid phosphatase type 2/haloperoxidase domain-containing protein</fullName>
    </recommendedName>
</protein>
<sequence>MPSGHAQTSALLATILTCNILDVRVAEGPELPGAFIAAAPADAGVILPLLYVWLVAFCVMLSRTRFGGPLAVNIGGRQVAQHTCLQILVGAVVGVFLGLAAFWVHLGQSSRDLSIGAQLKNS</sequence>
<accession>A0AA36J6A8</accession>